<gene>
    <name evidence="1" type="ORF">SAMN02787113_01965</name>
</gene>
<dbReference type="EMBL" id="FOEL01000006">
    <property type="protein sequence ID" value="SEQ59283.1"/>
    <property type="molecule type" value="Genomic_DNA"/>
</dbReference>
<organism evidence="1 2">
    <name type="scientific">Lysinibacillus fusiformis</name>
    <dbReference type="NCBI Taxonomy" id="28031"/>
    <lineage>
        <taxon>Bacteria</taxon>
        <taxon>Bacillati</taxon>
        <taxon>Bacillota</taxon>
        <taxon>Bacilli</taxon>
        <taxon>Bacillales</taxon>
        <taxon>Bacillaceae</taxon>
        <taxon>Lysinibacillus</taxon>
    </lineage>
</organism>
<protein>
    <recommendedName>
        <fullName evidence="3">DUF2313 domain-containing protein</fullName>
    </recommendedName>
</protein>
<accession>A0A1H9HAH8</accession>
<evidence type="ECO:0008006" key="3">
    <source>
        <dbReference type="Google" id="ProtNLM"/>
    </source>
</evidence>
<evidence type="ECO:0000313" key="2">
    <source>
        <dbReference type="Proteomes" id="UP000199410"/>
    </source>
</evidence>
<reference evidence="1 2" key="1">
    <citation type="submission" date="2016-10" db="EMBL/GenBank/DDBJ databases">
        <authorList>
            <person name="Varghese N."/>
            <person name="Submissions S."/>
        </authorList>
    </citation>
    <scope>NUCLEOTIDE SEQUENCE [LARGE SCALE GENOMIC DNA]</scope>
    <source>
        <strain evidence="1 2">TC-13</strain>
    </source>
</reference>
<dbReference type="Proteomes" id="UP000199410">
    <property type="component" value="Unassembled WGS sequence"/>
</dbReference>
<dbReference type="AlphaFoldDB" id="A0A1H9HAH8"/>
<dbReference type="RefSeq" id="WP_170844104.1">
    <property type="nucleotide sequence ID" value="NZ_FMVP01000006.1"/>
</dbReference>
<comment type="caution">
    <text evidence="1">The sequence shown here is derived from an EMBL/GenBank/DDBJ whole genome shotgun (WGS) entry which is preliminary data.</text>
</comment>
<proteinExistence type="predicted"/>
<sequence length="181" mass="20729">MIEELVKSLPEYERRSKLINQILFAAAKELESLDQQNINNYDEMFIDTAVKALQTHAKDLGITLGSAVSVKQQRELITANYRASFEQTTEETIKSVASAFSNGEVEINNTNTHGVFEIKFVGRLGVPDNMEGLQQVISTTVPAHLMFIYTFIFNTWMALETRKWEEIEHLTWDEILNEELI</sequence>
<dbReference type="Pfam" id="PF10076">
    <property type="entry name" value="Phage_Mu_Gp48"/>
    <property type="match status" value="1"/>
</dbReference>
<name>A0A1H9HAH8_9BACI</name>
<evidence type="ECO:0000313" key="1">
    <source>
        <dbReference type="EMBL" id="SEQ59283.1"/>
    </source>
</evidence>
<dbReference type="InterPro" id="IPR018755">
    <property type="entry name" value="Phage_Mu_Gp48"/>
</dbReference>